<keyword evidence="3" id="KW-1185">Reference proteome</keyword>
<evidence type="ECO:0000313" key="2">
    <source>
        <dbReference type="EMBL" id="ADV47030.1"/>
    </source>
</evidence>
<protein>
    <recommendedName>
        <fullName evidence="4">Holin</fullName>
    </recommendedName>
</protein>
<sequence length="113" mass="12374">MPHKDPTSYSWITYAWVIALATWGGVTHNIRKLRTGMITRFSISELVGDIAISGFIGVLTFWLCEAAGFTELWTAFLVGITSHMGTRGLMALEDMAAKKIGVSAPPRKDGEND</sequence>
<dbReference type="Pfam" id="PF16083">
    <property type="entry name" value="Phage_holin_3_3"/>
    <property type="match status" value="1"/>
</dbReference>
<evidence type="ECO:0000313" key="3">
    <source>
        <dbReference type="Proteomes" id="UP000008633"/>
    </source>
</evidence>
<feature type="transmembrane region" description="Helical" evidence="1">
    <location>
        <begin position="42"/>
        <end position="63"/>
    </location>
</feature>
<accession>E6X1N9</accession>
<organism evidence="2 3">
    <name type="scientific">Nitratifractor salsuginis (strain DSM 16511 / JCM 12458 / E9I37-1)</name>
    <dbReference type="NCBI Taxonomy" id="749222"/>
    <lineage>
        <taxon>Bacteria</taxon>
        <taxon>Pseudomonadati</taxon>
        <taxon>Campylobacterota</taxon>
        <taxon>Epsilonproteobacteria</taxon>
        <taxon>Campylobacterales</taxon>
        <taxon>Sulfurovaceae</taxon>
        <taxon>Nitratifractor</taxon>
    </lineage>
</organism>
<dbReference type="KEGG" id="nsa:Nitsa_1785"/>
<dbReference type="Proteomes" id="UP000008633">
    <property type="component" value="Chromosome"/>
</dbReference>
<dbReference type="RefSeq" id="WP_013554715.1">
    <property type="nucleotide sequence ID" value="NC_014935.1"/>
</dbReference>
<dbReference type="eggNOG" id="ENOG503352I">
    <property type="taxonomic scope" value="Bacteria"/>
</dbReference>
<dbReference type="AlphaFoldDB" id="E6X1N9"/>
<dbReference type="InterPro" id="IPR032126">
    <property type="entry name" value="LydA_holin"/>
</dbReference>
<proteinExistence type="predicted"/>
<reference evidence="3" key="2">
    <citation type="submission" date="2011-01" db="EMBL/GenBank/DDBJ databases">
        <title>The complete genome of Nitratifractor salsuginis DSM 16511.</title>
        <authorList>
            <consortium name="US DOE Joint Genome Institute (JGI-PGF)"/>
            <person name="Lucas S."/>
            <person name="Copeland A."/>
            <person name="Lapidus A."/>
            <person name="Bruce D."/>
            <person name="Goodwin L."/>
            <person name="Pitluck S."/>
            <person name="Kyrpides N."/>
            <person name="Mavromatis K."/>
            <person name="Ivanova N."/>
            <person name="Mikhailova N."/>
            <person name="Zeytun A."/>
            <person name="Detter J.C."/>
            <person name="Tapia R."/>
            <person name="Han C."/>
            <person name="Land M."/>
            <person name="Hauser L."/>
            <person name="Markowitz V."/>
            <person name="Cheng J.-F."/>
            <person name="Hugenholtz P."/>
            <person name="Woyke T."/>
            <person name="Wu D."/>
            <person name="Tindall B."/>
            <person name="Schuetze A."/>
            <person name="Brambilla E."/>
            <person name="Klenk H.-P."/>
            <person name="Eisen J.A."/>
        </authorList>
    </citation>
    <scope>NUCLEOTIDE SEQUENCE [LARGE SCALE GENOMIC DNA]</scope>
    <source>
        <strain evidence="3">DSM 16511 / JCM 12458 / E9I37-1</strain>
    </source>
</reference>
<dbReference type="OrthoDB" id="6555944at2"/>
<feature type="transmembrane region" description="Helical" evidence="1">
    <location>
        <begin position="69"/>
        <end position="90"/>
    </location>
</feature>
<keyword evidence="1" id="KW-0812">Transmembrane</keyword>
<keyword evidence="1" id="KW-1133">Transmembrane helix</keyword>
<gene>
    <name evidence="2" type="ordered locus">Nitsa_1785</name>
</gene>
<dbReference type="EMBL" id="CP002452">
    <property type="protein sequence ID" value="ADV47030.1"/>
    <property type="molecule type" value="Genomic_DNA"/>
</dbReference>
<evidence type="ECO:0008006" key="4">
    <source>
        <dbReference type="Google" id="ProtNLM"/>
    </source>
</evidence>
<keyword evidence="1" id="KW-0472">Membrane</keyword>
<dbReference type="STRING" id="749222.Nitsa_1785"/>
<feature type="transmembrane region" description="Helical" evidence="1">
    <location>
        <begin position="12"/>
        <end position="30"/>
    </location>
</feature>
<name>E6X1N9_NITSE</name>
<dbReference type="HOGENOM" id="CLU_157933_0_0_7"/>
<reference evidence="2 3" key="1">
    <citation type="journal article" date="2011" name="Stand. Genomic Sci.">
        <title>Complete genome sequence of Nitratifractor salsuginis type strain (E9I37-1).</title>
        <authorList>
            <person name="Anderson I."/>
            <person name="Sikorski J."/>
            <person name="Zeytun A."/>
            <person name="Nolan M."/>
            <person name="Lapidus A."/>
            <person name="Lucas S."/>
            <person name="Hammon N."/>
            <person name="Deshpande S."/>
            <person name="Cheng J.F."/>
            <person name="Tapia R."/>
            <person name="Han C."/>
            <person name="Goodwin L."/>
            <person name="Pitluck S."/>
            <person name="Liolios K."/>
            <person name="Pagani I."/>
            <person name="Ivanova N."/>
            <person name="Huntemann M."/>
            <person name="Mavromatis K."/>
            <person name="Ovchinikova G."/>
            <person name="Pati A."/>
            <person name="Chen A."/>
            <person name="Palaniappan K."/>
            <person name="Land M."/>
            <person name="Hauser L."/>
            <person name="Brambilla E.M."/>
            <person name="Ngatchou-Djao O.D."/>
            <person name="Rohde M."/>
            <person name="Tindall B.J."/>
            <person name="Goker M."/>
            <person name="Detter J.C."/>
            <person name="Woyke T."/>
            <person name="Bristow J."/>
            <person name="Eisen J.A."/>
            <person name="Markowitz V."/>
            <person name="Hugenholtz P."/>
            <person name="Klenk H.P."/>
            <person name="Kyrpides N.C."/>
        </authorList>
    </citation>
    <scope>NUCLEOTIDE SEQUENCE [LARGE SCALE GENOMIC DNA]</scope>
    <source>
        <strain evidence="3">DSM 16511 / JCM 12458 / E9I37-1</strain>
    </source>
</reference>
<evidence type="ECO:0000256" key="1">
    <source>
        <dbReference type="SAM" id="Phobius"/>
    </source>
</evidence>